<comment type="similarity">
    <text evidence="1">Belongs to the ABC transporter superfamily.</text>
</comment>
<dbReference type="RefSeq" id="WP_399648142.1">
    <property type="nucleotide sequence ID" value="NZ_JBITYG010000003.1"/>
</dbReference>
<keyword evidence="7" id="KW-1185">Reference proteome</keyword>
<proteinExistence type="inferred from homology"/>
<dbReference type="InterPro" id="IPR003593">
    <property type="entry name" value="AAA+_ATPase"/>
</dbReference>
<dbReference type="Pfam" id="PF08352">
    <property type="entry name" value="oligo_HPY"/>
    <property type="match status" value="1"/>
</dbReference>
<evidence type="ECO:0000256" key="4">
    <source>
        <dbReference type="ARBA" id="ARBA00022840"/>
    </source>
</evidence>
<evidence type="ECO:0000313" key="7">
    <source>
        <dbReference type="Proteomes" id="UP001614394"/>
    </source>
</evidence>
<dbReference type="Gene3D" id="3.40.50.300">
    <property type="entry name" value="P-loop containing nucleotide triphosphate hydrolases"/>
    <property type="match status" value="1"/>
</dbReference>
<reference evidence="6 7" key="1">
    <citation type="submission" date="2024-10" db="EMBL/GenBank/DDBJ databases">
        <title>The Natural Products Discovery Center: Release of the First 8490 Sequenced Strains for Exploring Actinobacteria Biosynthetic Diversity.</title>
        <authorList>
            <person name="Kalkreuter E."/>
            <person name="Kautsar S.A."/>
            <person name="Yang D."/>
            <person name="Bader C.D."/>
            <person name="Teijaro C.N."/>
            <person name="Fluegel L."/>
            <person name="Davis C.M."/>
            <person name="Simpson J.R."/>
            <person name="Lauterbach L."/>
            <person name="Steele A.D."/>
            <person name="Gui C."/>
            <person name="Meng S."/>
            <person name="Li G."/>
            <person name="Viehrig K."/>
            <person name="Ye F."/>
            <person name="Su P."/>
            <person name="Kiefer A.F."/>
            <person name="Nichols A."/>
            <person name="Cepeda A.J."/>
            <person name="Yan W."/>
            <person name="Fan B."/>
            <person name="Jiang Y."/>
            <person name="Adhikari A."/>
            <person name="Zheng C.-J."/>
            <person name="Schuster L."/>
            <person name="Cowan T.M."/>
            <person name="Smanski M.J."/>
            <person name="Chevrette M.G."/>
            <person name="De Carvalho L.P.S."/>
            <person name="Shen B."/>
        </authorList>
    </citation>
    <scope>NUCLEOTIDE SEQUENCE [LARGE SCALE GENOMIC DNA]</scope>
    <source>
        <strain evidence="6 7">NPDC053399</strain>
    </source>
</reference>
<dbReference type="Proteomes" id="UP001614394">
    <property type="component" value="Unassembled WGS sequence"/>
</dbReference>
<protein>
    <submittedName>
        <fullName evidence="6">Oligopeptide/dipeptide ABC transporter ATP-binding protein</fullName>
    </submittedName>
</protein>
<dbReference type="GO" id="GO:0005524">
    <property type="term" value="F:ATP binding"/>
    <property type="evidence" value="ECO:0007669"/>
    <property type="project" value="UniProtKB-KW"/>
</dbReference>
<dbReference type="InterPro" id="IPR013563">
    <property type="entry name" value="Oligopep_ABC_C"/>
</dbReference>
<feature type="domain" description="ABC transporter" evidence="5">
    <location>
        <begin position="22"/>
        <end position="279"/>
    </location>
</feature>
<dbReference type="PROSITE" id="PS50893">
    <property type="entry name" value="ABC_TRANSPORTER_2"/>
    <property type="match status" value="1"/>
</dbReference>
<dbReference type="InterPro" id="IPR027417">
    <property type="entry name" value="P-loop_NTPase"/>
</dbReference>
<name>A0ABW8C567_9ACTN</name>
<dbReference type="InterPro" id="IPR050319">
    <property type="entry name" value="ABC_transp_ATP-bind"/>
</dbReference>
<evidence type="ECO:0000256" key="1">
    <source>
        <dbReference type="ARBA" id="ARBA00005417"/>
    </source>
</evidence>
<dbReference type="PANTHER" id="PTHR43776">
    <property type="entry name" value="TRANSPORT ATP-BINDING PROTEIN"/>
    <property type="match status" value="1"/>
</dbReference>
<evidence type="ECO:0000313" key="6">
    <source>
        <dbReference type="EMBL" id="MFI9101573.1"/>
    </source>
</evidence>
<evidence type="ECO:0000256" key="3">
    <source>
        <dbReference type="ARBA" id="ARBA00022741"/>
    </source>
</evidence>
<accession>A0ABW8C567</accession>
<dbReference type="NCBIfam" id="TIGR01727">
    <property type="entry name" value="oligo_HPY"/>
    <property type="match status" value="1"/>
</dbReference>
<keyword evidence="3" id="KW-0547">Nucleotide-binding</keyword>
<dbReference type="PROSITE" id="PS00211">
    <property type="entry name" value="ABC_TRANSPORTER_1"/>
    <property type="match status" value="1"/>
</dbReference>
<dbReference type="SUPFAM" id="SSF52540">
    <property type="entry name" value="P-loop containing nucleoside triphosphate hydrolases"/>
    <property type="match status" value="1"/>
</dbReference>
<dbReference type="Pfam" id="PF00005">
    <property type="entry name" value="ABC_tran"/>
    <property type="match status" value="1"/>
</dbReference>
<evidence type="ECO:0000259" key="5">
    <source>
        <dbReference type="PROSITE" id="PS50893"/>
    </source>
</evidence>
<sequence>MLTKPDTEASGVVALDDRETLVEMQDLEVHFGMRGNVFGRLAGKAAGAVKAVDGVNLKLRKGEVLGLVGESGSGKTTLGRTLLGMNRATGGTIRYRGEDITEFGERKMRPLRRKLQMVFQDPHASLNPAMDIRTAVGHPLRIHNLVSSDAEYDAKVTDALERVGLTPPERYLTKFPGDLSGGQKQRAVLARAIIAEPELLVADEPISMLDMSVRAKILQLMLDLKRDLDLTYVYVTHDLASAKFFCDTIAIMYLGRIVEYGPTAEVFADPKHPYTKALLAAIPEPDPTLAVERELLRGEIPDAAKPPLGCSFHPRCPVALAGCGWEARDLRGLLERRWLELPPAEAGKERALFGDLDALSESGVTSAAVTPGRGHSAEDVLEYLRRLREEASAAEPREPFWRGVITMHAEGGRAVVEFSPAQDPRLNLLPETDVQVACHLYPGSGG</sequence>
<dbReference type="CDD" id="cd03257">
    <property type="entry name" value="ABC_NikE_OppD_transporters"/>
    <property type="match status" value="1"/>
</dbReference>
<dbReference type="EMBL" id="JBITYG010000003">
    <property type="protein sequence ID" value="MFI9101573.1"/>
    <property type="molecule type" value="Genomic_DNA"/>
</dbReference>
<dbReference type="InterPro" id="IPR017871">
    <property type="entry name" value="ABC_transporter-like_CS"/>
</dbReference>
<dbReference type="InterPro" id="IPR003439">
    <property type="entry name" value="ABC_transporter-like_ATP-bd"/>
</dbReference>
<comment type="caution">
    <text evidence="6">The sequence shown here is derived from an EMBL/GenBank/DDBJ whole genome shotgun (WGS) entry which is preliminary data.</text>
</comment>
<gene>
    <name evidence="6" type="ORF">ACIGXA_13720</name>
</gene>
<evidence type="ECO:0000256" key="2">
    <source>
        <dbReference type="ARBA" id="ARBA00022448"/>
    </source>
</evidence>
<dbReference type="SMART" id="SM00382">
    <property type="entry name" value="AAA"/>
    <property type="match status" value="1"/>
</dbReference>
<dbReference type="PANTHER" id="PTHR43776:SF7">
    <property type="entry name" value="D,D-DIPEPTIDE TRANSPORT ATP-BINDING PROTEIN DDPF-RELATED"/>
    <property type="match status" value="1"/>
</dbReference>
<organism evidence="6 7">
    <name type="scientific">Streptomyces fildesensis</name>
    <dbReference type="NCBI Taxonomy" id="375757"/>
    <lineage>
        <taxon>Bacteria</taxon>
        <taxon>Bacillati</taxon>
        <taxon>Actinomycetota</taxon>
        <taxon>Actinomycetes</taxon>
        <taxon>Kitasatosporales</taxon>
        <taxon>Streptomycetaceae</taxon>
        <taxon>Streptomyces</taxon>
    </lineage>
</organism>
<keyword evidence="4 6" id="KW-0067">ATP-binding</keyword>
<keyword evidence="2" id="KW-0813">Transport</keyword>